<evidence type="ECO:0000313" key="3">
    <source>
        <dbReference type="EMBL" id="MFC5831540.1"/>
    </source>
</evidence>
<dbReference type="Gene3D" id="1.10.630.10">
    <property type="entry name" value="Cytochrome P450"/>
    <property type="match status" value="1"/>
</dbReference>
<dbReference type="InterPro" id="IPR036396">
    <property type="entry name" value="Cyt_P450_sf"/>
</dbReference>
<dbReference type="PANTHER" id="PTHR46696:SF1">
    <property type="entry name" value="CYTOCHROME P450 YJIB-RELATED"/>
    <property type="match status" value="1"/>
</dbReference>
<protein>
    <recommendedName>
        <fullName evidence="5">Cytochrome P450</fullName>
    </recommendedName>
</protein>
<accession>A0ABW1D2T8</accession>
<reference evidence="4" key="1">
    <citation type="journal article" date="2019" name="Int. J. Syst. Evol. Microbiol.">
        <title>The Global Catalogue of Microorganisms (GCM) 10K type strain sequencing project: providing services to taxonomists for standard genome sequencing and annotation.</title>
        <authorList>
            <consortium name="The Broad Institute Genomics Platform"/>
            <consortium name="The Broad Institute Genome Sequencing Center for Infectious Disease"/>
            <person name="Wu L."/>
            <person name="Ma J."/>
        </authorList>
    </citation>
    <scope>NUCLEOTIDE SEQUENCE [LARGE SCALE GENOMIC DNA]</scope>
    <source>
        <strain evidence="4">CCUG 53903</strain>
    </source>
</reference>
<keyword evidence="4" id="KW-1185">Reference proteome</keyword>
<dbReference type="Proteomes" id="UP001596058">
    <property type="component" value="Unassembled WGS sequence"/>
</dbReference>
<evidence type="ECO:0000256" key="1">
    <source>
        <dbReference type="ARBA" id="ARBA00010617"/>
    </source>
</evidence>
<comment type="caution">
    <text evidence="3">The sequence shown here is derived from an EMBL/GenBank/DDBJ whole genome shotgun (WGS) entry which is preliminary data.</text>
</comment>
<dbReference type="SUPFAM" id="SSF48264">
    <property type="entry name" value="Cytochrome P450"/>
    <property type="match status" value="1"/>
</dbReference>
<evidence type="ECO:0000256" key="2">
    <source>
        <dbReference type="SAM" id="MobiDB-lite"/>
    </source>
</evidence>
<gene>
    <name evidence="3" type="ORF">ACFPZ3_47495</name>
</gene>
<dbReference type="EMBL" id="JBHSPA010000065">
    <property type="protein sequence ID" value="MFC5831540.1"/>
    <property type="molecule type" value="Genomic_DNA"/>
</dbReference>
<organism evidence="3 4">
    <name type="scientific">Nonomuraea insulae</name>
    <dbReference type="NCBI Taxonomy" id="1616787"/>
    <lineage>
        <taxon>Bacteria</taxon>
        <taxon>Bacillati</taxon>
        <taxon>Actinomycetota</taxon>
        <taxon>Actinomycetes</taxon>
        <taxon>Streptosporangiales</taxon>
        <taxon>Streptosporangiaceae</taxon>
        <taxon>Nonomuraea</taxon>
    </lineage>
</organism>
<evidence type="ECO:0008006" key="5">
    <source>
        <dbReference type="Google" id="ProtNLM"/>
    </source>
</evidence>
<comment type="similarity">
    <text evidence="1">Belongs to the cytochrome P450 family.</text>
</comment>
<sequence length="172" mass="19500">MDIDPFGADFQRDPEPFYERLREAGPVFFLERHQVWATARHAESQQVIRDYETFCSSAGIGLANFMKEKPWRPLSLLLEADPPAHGRVRRVVSRVMSRRAIEDLRPEFERRADELAAEVVRKGTFDAVTDLAQVYPLRVFPDAVGVTGREGPVLPRSRQPTPEPGRTPTTSA</sequence>
<proteinExistence type="inferred from homology"/>
<dbReference type="RefSeq" id="WP_379521053.1">
    <property type="nucleotide sequence ID" value="NZ_JBHSPA010000065.1"/>
</dbReference>
<name>A0ABW1D2T8_9ACTN</name>
<dbReference type="PANTHER" id="PTHR46696">
    <property type="entry name" value="P450, PUTATIVE (EUROFUNG)-RELATED"/>
    <property type="match status" value="1"/>
</dbReference>
<evidence type="ECO:0000313" key="4">
    <source>
        <dbReference type="Proteomes" id="UP001596058"/>
    </source>
</evidence>
<feature type="region of interest" description="Disordered" evidence="2">
    <location>
        <begin position="148"/>
        <end position="172"/>
    </location>
</feature>